<dbReference type="PANTHER" id="PTHR10799">
    <property type="entry name" value="SNF2/RAD54 HELICASE FAMILY"/>
    <property type="match status" value="1"/>
</dbReference>
<feature type="domain" description="Helicase C-terminal" evidence="3">
    <location>
        <begin position="760"/>
        <end position="924"/>
    </location>
</feature>
<dbReference type="Gene3D" id="3.40.50.300">
    <property type="entry name" value="P-loop containing nucleotide triphosphate hydrolases"/>
    <property type="match status" value="1"/>
</dbReference>
<dbReference type="Gene3D" id="3.40.50.10810">
    <property type="entry name" value="Tandem AAA-ATPase domain"/>
    <property type="match status" value="1"/>
</dbReference>
<protein>
    <submittedName>
        <fullName evidence="4">DEAD/DEAH box helicase</fullName>
    </submittedName>
</protein>
<dbReference type="PROSITE" id="PS51194">
    <property type="entry name" value="HELICASE_CTER"/>
    <property type="match status" value="1"/>
</dbReference>
<dbReference type="InterPro" id="IPR049730">
    <property type="entry name" value="SNF2/RAD54-like_C"/>
</dbReference>
<evidence type="ECO:0000256" key="1">
    <source>
        <dbReference type="ARBA" id="ARBA00022801"/>
    </source>
</evidence>
<accession>A0A371IPY4</accession>
<dbReference type="AlphaFoldDB" id="A0A371IPY4"/>
<keyword evidence="4" id="KW-0067">ATP-binding</keyword>
<dbReference type="InterPro" id="IPR014001">
    <property type="entry name" value="Helicase_ATP-bd"/>
</dbReference>
<dbReference type="InterPro" id="IPR013663">
    <property type="entry name" value="Helicase_SWF/SNF/SWI_bac"/>
</dbReference>
<proteinExistence type="predicted"/>
<dbReference type="OrthoDB" id="9760715at2"/>
<feature type="domain" description="Helicase ATP-binding" evidence="2">
    <location>
        <begin position="491"/>
        <end position="648"/>
    </location>
</feature>
<reference evidence="4 5" key="1">
    <citation type="journal article" date="2017" name="Genome Announc.">
        <title>Draft Genome Sequence of Romboutsia maritimum sp. nov. Strain CCRI-22766(T), Isolated from Coastal Estuarine Mud.</title>
        <authorList>
            <person name="Maheux A.F."/>
            <person name="Boudreau D.K."/>
            <person name="Berube E."/>
            <person name="Boissinot M."/>
            <person name="Raymond F."/>
            <person name="Brodeur S."/>
            <person name="Corbeil J."/>
            <person name="Brightwell G."/>
            <person name="Broda D."/>
            <person name="Omar R.F."/>
            <person name="Bergeron M.G."/>
        </authorList>
    </citation>
    <scope>NUCLEOTIDE SEQUENCE [LARGE SCALE GENOMIC DNA]</scope>
    <source>
        <strain evidence="4 5">CCRI-22766</strain>
    </source>
</reference>
<keyword evidence="4" id="KW-0347">Helicase</keyword>
<gene>
    <name evidence="4" type="ORF">CHF27_012790</name>
</gene>
<dbReference type="CDD" id="cd18012">
    <property type="entry name" value="DEXQc_arch_SWI2_SNF2"/>
    <property type="match status" value="1"/>
</dbReference>
<organism evidence="4 5">
    <name type="scientific">Romboutsia maritimum</name>
    <dbReference type="NCBI Taxonomy" id="2020948"/>
    <lineage>
        <taxon>Bacteria</taxon>
        <taxon>Bacillati</taxon>
        <taxon>Bacillota</taxon>
        <taxon>Clostridia</taxon>
        <taxon>Peptostreptococcales</taxon>
        <taxon>Peptostreptococcaceae</taxon>
        <taxon>Romboutsia</taxon>
    </lineage>
</organism>
<dbReference type="SUPFAM" id="SSF52540">
    <property type="entry name" value="P-loop containing nucleoside triphosphate hydrolases"/>
    <property type="match status" value="2"/>
</dbReference>
<dbReference type="GO" id="GO:0016787">
    <property type="term" value="F:hydrolase activity"/>
    <property type="evidence" value="ECO:0007669"/>
    <property type="project" value="UniProtKB-KW"/>
</dbReference>
<evidence type="ECO:0000313" key="4">
    <source>
        <dbReference type="EMBL" id="RDY22550.1"/>
    </source>
</evidence>
<keyword evidence="5" id="KW-1185">Reference proteome</keyword>
<dbReference type="CDD" id="cd18793">
    <property type="entry name" value="SF2_C_SNF"/>
    <property type="match status" value="1"/>
</dbReference>
<dbReference type="InterPro" id="IPR027417">
    <property type="entry name" value="P-loop_NTPase"/>
</dbReference>
<dbReference type="GO" id="GO:0004386">
    <property type="term" value="F:helicase activity"/>
    <property type="evidence" value="ECO:0007669"/>
    <property type="project" value="UniProtKB-KW"/>
</dbReference>
<evidence type="ECO:0000313" key="5">
    <source>
        <dbReference type="Proteomes" id="UP000243494"/>
    </source>
</evidence>
<name>A0A371IPY4_9FIRM</name>
<dbReference type="Pfam" id="PF08455">
    <property type="entry name" value="SNF2_assoc"/>
    <property type="match status" value="1"/>
</dbReference>
<sequence length="930" mass="108725">MKTGDKMDRINKEFLNYFKSKPKERVNLDISLELVASYSIRADFKIGIEKMYALKNLKEFAYARVDSRNLIYGIDFVYNSLNNYFDIEDEKIIEIIEEYGMKISFDSSQREYRYMSINGPSVRRLMEALQYREFEFKFKNMYYNPRIIKGELPISIDLEMSNKEILIKSEEVLPVPISQKGDVVFYRGDIYLLSSENGIYYKKLYTVLDEFKEISFTKDKVSEVLTNVIPKLQNLSNEVKIDKKIQENISQKLQVKYYFDLEEEKITCDVKFEYEGEDEGKFIIKNIEKEEEAIYRLYTYYFEKDKNKYIFRGNDNQLYDFLSKEINRLKNIGEIYYSDKLKAKKIYNSTYIKVGLGEEVNHYLEFSFEIEGVNQSEYKNIIDAFKANKRFYKLGNGNFINLEDEKTKEMFKLMESLGFTNNLNDMKIHTSKSLYINDLLTGKKLPYIYGIEKTKHIVDKFKNVDNITSKIPKDLNATLRDYQIDALNWFETLDYCGFGGILADEMGLGKTLQTIAFLLSRKGKKSIVITPTSLIHNWKNEFEKFTPSLRVGIAHSLKGEREKIINSLENYDVILTTYGALRNDLEKYEEINFDYCIIDEAQNIKNPTAVSTDAVKAIKAKNRFALTGTPIENNLLELWSIFDFIMPGYLYNVSKFNAIFIRDESQIQNLKKMIKPFILRRTKKQVIKELPDKIERKFLVELNKEQRKIYRVYVNDIKDKLKEKNDIKDKITVFSYLTKLRQLCLDPSVIVEGYKGKSAKIEACLEIIKEYTEENNKILVFSQFTSVLKNIGKKLSKNNIEYSYLDGQTKAIDRIKLVGEFNESKDKKVFLISLKAGGVGLNLTSANTVIHFDPWWNPSVENQASDRAHRYGQREVVEVIKLISKGTIEEKIVQLQENKKQLIDDIIDGNLSDTSVLKNLSDEEILNLLK</sequence>
<dbReference type="EMBL" id="NOJZ02000040">
    <property type="protein sequence ID" value="RDY22550.1"/>
    <property type="molecule type" value="Genomic_DNA"/>
</dbReference>
<comment type="caution">
    <text evidence="4">The sequence shown here is derived from an EMBL/GenBank/DDBJ whole genome shotgun (WGS) entry which is preliminary data.</text>
</comment>
<dbReference type="InterPro" id="IPR001650">
    <property type="entry name" value="Helicase_C-like"/>
</dbReference>
<evidence type="ECO:0000259" key="3">
    <source>
        <dbReference type="PROSITE" id="PS51194"/>
    </source>
</evidence>
<dbReference type="InterPro" id="IPR000330">
    <property type="entry name" value="SNF2_N"/>
</dbReference>
<dbReference type="Pfam" id="PF00176">
    <property type="entry name" value="SNF2-rel_dom"/>
    <property type="match status" value="1"/>
</dbReference>
<dbReference type="Proteomes" id="UP000243494">
    <property type="component" value="Unassembled WGS sequence"/>
</dbReference>
<keyword evidence="4" id="KW-0547">Nucleotide-binding</keyword>
<dbReference type="InterPro" id="IPR038718">
    <property type="entry name" value="SNF2-like_sf"/>
</dbReference>
<dbReference type="SMART" id="SM00487">
    <property type="entry name" value="DEXDc"/>
    <property type="match status" value="1"/>
</dbReference>
<dbReference type="PROSITE" id="PS51192">
    <property type="entry name" value="HELICASE_ATP_BIND_1"/>
    <property type="match status" value="1"/>
</dbReference>
<evidence type="ECO:0000259" key="2">
    <source>
        <dbReference type="PROSITE" id="PS51192"/>
    </source>
</evidence>
<keyword evidence="1" id="KW-0378">Hydrolase</keyword>
<dbReference type="Pfam" id="PF00271">
    <property type="entry name" value="Helicase_C"/>
    <property type="match status" value="1"/>
</dbReference>
<dbReference type="SMART" id="SM00490">
    <property type="entry name" value="HELICc"/>
    <property type="match status" value="1"/>
</dbReference>
<dbReference type="GO" id="GO:0005524">
    <property type="term" value="F:ATP binding"/>
    <property type="evidence" value="ECO:0007669"/>
    <property type="project" value="InterPro"/>
</dbReference>